<evidence type="ECO:0000313" key="1">
    <source>
        <dbReference type="EMBL" id="OQU85632.1"/>
    </source>
</evidence>
<name>A0A1Z5RPE7_SORBI</name>
<reference evidence="1 2" key="1">
    <citation type="journal article" date="2009" name="Nature">
        <title>The Sorghum bicolor genome and the diversification of grasses.</title>
        <authorList>
            <person name="Paterson A.H."/>
            <person name="Bowers J.E."/>
            <person name="Bruggmann R."/>
            <person name="Dubchak I."/>
            <person name="Grimwood J."/>
            <person name="Gundlach H."/>
            <person name="Haberer G."/>
            <person name="Hellsten U."/>
            <person name="Mitros T."/>
            <person name="Poliakov A."/>
            <person name="Schmutz J."/>
            <person name="Spannagl M."/>
            <person name="Tang H."/>
            <person name="Wang X."/>
            <person name="Wicker T."/>
            <person name="Bharti A.K."/>
            <person name="Chapman J."/>
            <person name="Feltus F.A."/>
            <person name="Gowik U."/>
            <person name="Grigoriev I.V."/>
            <person name="Lyons E."/>
            <person name="Maher C.A."/>
            <person name="Martis M."/>
            <person name="Narechania A."/>
            <person name="Otillar R.P."/>
            <person name="Penning B.W."/>
            <person name="Salamov A.A."/>
            <person name="Wang Y."/>
            <person name="Zhang L."/>
            <person name="Carpita N.C."/>
            <person name="Freeling M."/>
            <person name="Gingle A.R."/>
            <person name="Hash C.T."/>
            <person name="Keller B."/>
            <person name="Klein P."/>
            <person name="Kresovich S."/>
            <person name="McCann M.C."/>
            <person name="Ming R."/>
            <person name="Peterson D.G."/>
            <person name="Mehboob-ur-Rahman"/>
            <person name="Ware D."/>
            <person name="Westhoff P."/>
            <person name="Mayer K.F."/>
            <person name="Messing J."/>
            <person name="Rokhsar D.S."/>
        </authorList>
    </citation>
    <scope>NUCLEOTIDE SEQUENCE [LARGE SCALE GENOMIC DNA]</scope>
    <source>
        <strain evidence="2">cv. BTx623</strain>
    </source>
</reference>
<gene>
    <name evidence="1" type="ORF">SORBI_3004G282301</name>
</gene>
<protein>
    <submittedName>
        <fullName evidence="1">Uncharacterized protein</fullName>
    </submittedName>
</protein>
<sequence length="122" mass="13229">MEPRKPPPATAGSEITGCMWSKSNWGRDDGSVIRVADEAGCSPRRPMPRRWPWPRACWPPPRGSVAWRCWRGGRSRSAARTRCCGWCPRGSSSSIGTPLIAWLSVLASGTASRPPADAAQPS</sequence>
<dbReference type="Proteomes" id="UP000000768">
    <property type="component" value="Chromosome 4"/>
</dbReference>
<proteinExistence type="predicted"/>
<dbReference type="Gramene" id="OQU85632">
    <property type="protein sequence ID" value="OQU85632"/>
    <property type="gene ID" value="SORBI_3004G282301"/>
</dbReference>
<dbReference type="InParanoid" id="A0A1Z5RPE7"/>
<keyword evidence="2" id="KW-1185">Reference proteome</keyword>
<dbReference type="AlphaFoldDB" id="A0A1Z5RPE7"/>
<accession>A0A1Z5RPE7</accession>
<evidence type="ECO:0000313" key="2">
    <source>
        <dbReference type="Proteomes" id="UP000000768"/>
    </source>
</evidence>
<dbReference type="EMBL" id="CM000763">
    <property type="protein sequence ID" value="OQU85632.1"/>
    <property type="molecule type" value="Genomic_DNA"/>
</dbReference>
<organism evidence="1 2">
    <name type="scientific">Sorghum bicolor</name>
    <name type="common">Sorghum</name>
    <name type="synonym">Sorghum vulgare</name>
    <dbReference type="NCBI Taxonomy" id="4558"/>
    <lineage>
        <taxon>Eukaryota</taxon>
        <taxon>Viridiplantae</taxon>
        <taxon>Streptophyta</taxon>
        <taxon>Embryophyta</taxon>
        <taxon>Tracheophyta</taxon>
        <taxon>Spermatophyta</taxon>
        <taxon>Magnoliopsida</taxon>
        <taxon>Liliopsida</taxon>
        <taxon>Poales</taxon>
        <taxon>Poaceae</taxon>
        <taxon>PACMAD clade</taxon>
        <taxon>Panicoideae</taxon>
        <taxon>Andropogonodae</taxon>
        <taxon>Andropogoneae</taxon>
        <taxon>Sorghinae</taxon>
        <taxon>Sorghum</taxon>
    </lineage>
</organism>
<reference evidence="2" key="2">
    <citation type="journal article" date="2018" name="Plant J.">
        <title>The Sorghum bicolor reference genome: improved assembly, gene annotations, a transcriptome atlas, and signatures of genome organization.</title>
        <authorList>
            <person name="McCormick R.F."/>
            <person name="Truong S.K."/>
            <person name="Sreedasyam A."/>
            <person name="Jenkins J."/>
            <person name="Shu S."/>
            <person name="Sims D."/>
            <person name="Kennedy M."/>
            <person name="Amirebrahimi M."/>
            <person name="Weers B.D."/>
            <person name="McKinley B."/>
            <person name="Mattison A."/>
            <person name="Morishige D.T."/>
            <person name="Grimwood J."/>
            <person name="Schmutz J."/>
            <person name="Mullet J.E."/>
        </authorList>
    </citation>
    <scope>NUCLEOTIDE SEQUENCE [LARGE SCALE GENOMIC DNA]</scope>
    <source>
        <strain evidence="2">cv. BTx623</strain>
    </source>
</reference>